<keyword evidence="4" id="KW-1185">Reference proteome</keyword>
<evidence type="ECO:0000259" key="2">
    <source>
        <dbReference type="Pfam" id="PF00535"/>
    </source>
</evidence>
<protein>
    <submittedName>
        <fullName evidence="3">Glycosyltransferase</fullName>
    </submittedName>
</protein>
<dbReference type="Gene3D" id="3.90.550.10">
    <property type="entry name" value="Spore Coat Polysaccharide Biosynthesis Protein SpsA, Chain A"/>
    <property type="match status" value="1"/>
</dbReference>
<reference evidence="3 4" key="1">
    <citation type="submission" date="2019-11" db="EMBL/GenBank/DDBJ databases">
        <authorList>
            <person name="Li X."/>
        </authorList>
    </citation>
    <scope>NUCLEOTIDE SEQUENCE [LARGE SCALE GENOMIC DNA]</scope>
    <source>
        <strain evidence="3 4">L9</strain>
    </source>
</reference>
<dbReference type="PANTHER" id="PTHR22916:SF3">
    <property type="entry name" value="UDP-GLCNAC:BETAGAL BETA-1,3-N-ACETYLGLUCOSAMINYLTRANSFERASE-LIKE PROTEIN 1"/>
    <property type="match status" value="1"/>
</dbReference>
<dbReference type="EMBL" id="WOCA01000002">
    <property type="protein sequence ID" value="MUK87416.1"/>
    <property type="molecule type" value="Genomic_DNA"/>
</dbReference>
<accession>A0A6N8FFD6</accession>
<dbReference type="AlphaFoldDB" id="A0A6N8FFD6"/>
<proteinExistence type="inferred from homology"/>
<evidence type="ECO:0000313" key="3">
    <source>
        <dbReference type="EMBL" id="MUK87416.1"/>
    </source>
</evidence>
<keyword evidence="3" id="KW-0808">Transferase</keyword>
<dbReference type="Pfam" id="PF00535">
    <property type="entry name" value="Glycos_transf_2"/>
    <property type="match status" value="1"/>
</dbReference>
<dbReference type="GO" id="GO:0016758">
    <property type="term" value="F:hexosyltransferase activity"/>
    <property type="evidence" value="ECO:0007669"/>
    <property type="project" value="UniProtKB-ARBA"/>
</dbReference>
<evidence type="ECO:0000313" key="4">
    <source>
        <dbReference type="Proteomes" id="UP000469125"/>
    </source>
</evidence>
<feature type="domain" description="Glycosyltransferase 2-like" evidence="2">
    <location>
        <begin position="6"/>
        <end position="137"/>
    </location>
</feature>
<dbReference type="InterPro" id="IPR029044">
    <property type="entry name" value="Nucleotide-diphossugar_trans"/>
</dbReference>
<organism evidence="3 4">
    <name type="scientific">Ornithinibacillus caprae</name>
    <dbReference type="NCBI Taxonomy" id="2678566"/>
    <lineage>
        <taxon>Bacteria</taxon>
        <taxon>Bacillati</taxon>
        <taxon>Bacillota</taxon>
        <taxon>Bacilli</taxon>
        <taxon>Bacillales</taxon>
        <taxon>Bacillaceae</taxon>
        <taxon>Ornithinibacillus</taxon>
    </lineage>
</organism>
<dbReference type="PANTHER" id="PTHR22916">
    <property type="entry name" value="GLYCOSYLTRANSFERASE"/>
    <property type="match status" value="1"/>
</dbReference>
<dbReference type="CDD" id="cd00761">
    <property type="entry name" value="Glyco_tranf_GTA_type"/>
    <property type="match status" value="1"/>
</dbReference>
<dbReference type="RefSeq" id="WP_155667089.1">
    <property type="nucleotide sequence ID" value="NZ_WOCA01000002.1"/>
</dbReference>
<dbReference type="InterPro" id="IPR001173">
    <property type="entry name" value="Glyco_trans_2-like"/>
</dbReference>
<dbReference type="Proteomes" id="UP000469125">
    <property type="component" value="Unassembled WGS sequence"/>
</dbReference>
<gene>
    <name evidence="3" type="ORF">GMD78_03240</name>
</gene>
<evidence type="ECO:0000256" key="1">
    <source>
        <dbReference type="ARBA" id="ARBA00006739"/>
    </source>
</evidence>
<comment type="caution">
    <text evidence="3">The sequence shown here is derived from an EMBL/GenBank/DDBJ whole genome shotgun (WGS) entry which is preliminary data.</text>
</comment>
<sequence>MGNKVSVVIPTYKRTGERLTKTIQSVLQQTYKNLEIIVVDDNGNPEYSKELVNALKMYPEIKYIAHRENRGACEARNTGILNSEGEFIAFLDDDDTWESNKIEKQLDKFNKPNIGLVYCGIKYYYEKNDKVEYKSAIKYDDPCRELLMHNYIGSTSCGIVRKTCAIAVGMFDKNLKSGQDLDFWYRIAEKYEVDCVEECLLNYTIYTEDTITSNINNRLESNLYLKEKYGSRIKHDTELITIYNLKILKAYLKLKQPIKAAKHIKKSIIERELSLKHALQSILR</sequence>
<name>A0A6N8FFD6_9BACI</name>
<dbReference type="SUPFAM" id="SSF53448">
    <property type="entry name" value="Nucleotide-diphospho-sugar transferases"/>
    <property type="match status" value="1"/>
</dbReference>
<comment type="similarity">
    <text evidence="1">Belongs to the glycosyltransferase 2 family.</text>
</comment>